<dbReference type="PANTHER" id="PTHR35866:SF2">
    <property type="entry name" value="YKGJ FAMILY CYSTEINE CLUSTER PROTEIN"/>
    <property type="match status" value="1"/>
</dbReference>
<dbReference type="KEGG" id="thei:K1720_10335"/>
<dbReference type="GeneID" id="72778750"/>
<dbReference type="Proteomes" id="UP001056425">
    <property type="component" value="Chromosome"/>
</dbReference>
<organism evidence="1 2">
    <name type="scientific">Thermococcus argininiproducens</name>
    <dbReference type="NCBI Taxonomy" id="2866384"/>
    <lineage>
        <taxon>Archaea</taxon>
        <taxon>Methanobacteriati</taxon>
        <taxon>Methanobacteriota</taxon>
        <taxon>Thermococci</taxon>
        <taxon>Thermococcales</taxon>
        <taxon>Thermococcaceae</taxon>
        <taxon>Thermococcus</taxon>
    </lineage>
</organism>
<sequence>MEKRWVATIHLDSLRIENDPSFKFKCLPGCGRCCIELDIPLRNEDIAKIEDLGYNAWEFVDYEKMFYRGNKFLGYGLKKRPFDDACPFLQEDGKCKIYSHRPLACKLYPFILVRHGLALEVYLKEDSFCKGINHPEGEPITLELALRYFGDVIREYQHKLGILNTHYKPENLTI</sequence>
<protein>
    <submittedName>
        <fullName evidence="1">YkgJ family cysteine cluster protein</fullName>
    </submittedName>
</protein>
<proteinExistence type="predicted"/>
<dbReference type="PANTHER" id="PTHR35866">
    <property type="entry name" value="PUTATIVE-RELATED"/>
    <property type="match status" value="1"/>
</dbReference>
<name>A0A9E7M9K5_9EURY</name>
<dbReference type="Pfam" id="PF03692">
    <property type="entry name" value="CxxCxxCC"/>
    <property type="match status" value="1"/>
</dbReference>
<gene>
    <name evidence="1" type="ORF">K1720_10335</name>
</gene>
<dbReference type="InterPro" id="IPR005358">
    <property type="entry name" value="Puta_zinc/iron-chelating_dom"/>
</dbReference>
<dbReference type="EMBL" id="CP080572">
    <property type="protein sequence ID" value="USG99864.1"/>
    <property type="molecule type" value="Genomic_DNA"/>
</dbReference>
<dbReference type="AlphaFoldDB" id="A0A9E7M9K5"/>
<dbReference type="RefSeq" id="WP_251949135.1">
    <property type="nucleotide sequence ID" value="NZ_CP080572.1"/>
</dbReference>
<evidence type="ECO:0000313" key="1">
    <source>
        <dbReference type="EMBL" id="USG99864.1"/>
    </source>
</evidence>
<reference evidence="1 2" key="1">
    <citation type="submission" date="2021-08" db="EMBL/GenBank/DDBJ databases">
        <title>Thermococcus onnuriiensis IOH2.</title>
        <authorList>
            <person name="Park Y.-J."/>
        </authorList>
    </citation>
    <scope>NUCLEOTIDE SEQUENCE [LARGE SCALE GENOMIC DNA]</scope>
    <source>
        <strain evidence="1 2">IOH2</strain>
    </source>
</reference>
<keyword evidence="2" id="KW-1185">Reference proteome</keyword>
<accession>A0A9E7M9K5</accession>
<evidence type="ECO:0000313" key="2">
    <source>
        <dbReference type="Proteomes" id="UP001056425"/>
    </source>
</evidence>